<feature type="domain" description="C-CAP/cofactor C-like" evidence="3">
    <location>
        <begin position="109"/>
        <end position="255"/>
    </location>
</feature>
<feature type="compositionally biased region" description="Basic and acidic residues" evidence="2">
    <location>
        <begin position="8"/>
        <end position="24"/>
    </location>
</feature>
<dbReference type="PANTHER" id="PTHR15139:SF0">
    <property type="entry name" value="TUBULIN-SPECIFIC CHAPERONE C"/>
    <property type="match status" value="1"/>
</dbReference>
<reference evidence="4" key="1">
    <citation type="submission" date="2023-06" db="EMBL/GenBank/DDBJ databases">
        <authorList>
            <person name="Delattre M."/>
        </authorList>
    </citation>
    <scope>NUCLEOTIDE SEQUENCE</scope>
    <source>
        <strain evidence="4">AF72</strain>
    </source>
</reference>
<feature type="non-terminal residue" evidence="4">
    <location>
        <position position="292"/>
    </location>
</feature>
<dbReference type="InterPro" id="IPR012945">
    <property type="entry name" value="Tubulin-bd_cofactor_C_dom"/>
</dbReference>
<dbReference type="EMBL" id="CATQJA010002663">
    <property type="protein sequence ID" value="CAJ0581414.1"/>
    <property type="molecule type" value="Genomic_DNA"/>
</dbReference>
<comment type="similarity">
    <text evidence="1">Belongs to the TBCC family.</text>
</comment>
<dbReference type="Pfam" id="PF07986">
    <property type="entry name" value="TBCC"/>
    <property type="match status" value="1"/>
</dbReference>
<dbReference type="Proteomes" id="UP001177023">
    <property type="component" value="Unassembled WGS sequence"/>
</dbReference>
<evidence type="ECO:0000256" key="1">
    <source>
        <dbReference type="ARBA" id="ARBA00008848"/>
    </source>
</evidence>
<evidence type="ECO:0000313" key="4">
    <source>
        <dbReference type="EMBL" id="CAJ0581414.1"/>
    </source>
</evidence>
<dbReference type="PROSITE" id="PS51329">
    <property type="entry name" value="C_CAP_COFACTOR_C"/>
    <property type="match status" value="1"/>
</dbReference>
<dbReference type="GO" id="GO:0005737">
    <property type="term" value="C:cytoplasm"/>
    <property type="evidence" value="ECO:0007669"/>
    <property type="project" value="TreeGrafter"/>
</dbReference>
<name>A0AA36D812_9BILA</name>
<feature type="region of interest" description="Disordered" evidence="2">
    <location>
        <begin position="1"/>
        <end position="24"/>
    </location>
</feature>
<keyword evidence="5" id="KW-1185">Reference proteome</keyword>
<proteinExistence type="inferred from homology"/>
<comment type="caution">
    <text evidence="4">The sequence shown here is derived from an EMBL/GenBank/DDBJ whole genome shotgun (WGS) entry which is preliminary data.</text>
</comment>
<dbReference type="GO" id="GO:0007023">
    <property type="term" value="P:post-chaperonin tubulin folding pathway"/>
    <property type="evidence" value="ECO:0007669"/>
    <property type="project" value="InterPro"/>
</dbReference>
<dbReference type="Gene3D" id="2.160.20.70">
    <property type="match status" value="1"/>
</dbReference>
<dbReference type="InterPro" id="IPR016098">
    <property type="entry name" value="CAP/MinC_C"/>
</dbReference>
<evidence type="ECO:0000259" key="3">
    <source>
        <dbReference type="PROSITE" id="PS51329"/>
    </source>
</evidence>
<protein>
    <recommendedName>
        <fullName evidence="3">C-CAP/cofactor C-like domain-containing protein</fullName>
    </recommendedName>
</protein>
<dbReference type="InterPro" id="IPR027684">
    <property type="entry name" value="TBCC"/>
</dbReference>
<dbReference type="PANTHER" id="PTHR15139">
    <property type="entry name" value="TUBULIN FOLDING COFACTOR C"/>
    <property type="match status" value="1"/>
</dbReference>
<evidence type="ECO:0000313" key="5">
    <source>
        <dbReference type="Proteomes" id="UP001177023"/>
    </source>
</evidence>
<dbReference type="AlphaFoldDB" id="A0AA36D812"/>
<organism evidence="4 5">
    <name type="scientific">Mesorhabditis spiculigera</name>
    <dbReference type="NCBI Taxonomy" id="96644"/>
    <lineage>
        <taxon>Eukaryota</taxon>
        <taxon>Metazoa</taxon>
        <taxon>Ecdysozoa</taxon>
        <taxon>Nematoda</taxon>
        <taxon>Chromadorea</taxon>
        <taxon>Rhabditida</taxon>
        <taxon>Rhabditina</taxon>
        <taxon>Rhabditomorpha</taxon>
        <taxon>Rhabditoidea</taxon>
        <taxon>Rhabditidae</taxon>
        <taxon>Mesorhabditinae</taxon>
        <taxon>Mesorhabditis</taxon>
    </lineage>
</organism>
<accession>A0AA36D812</accession>
<dbReference type="InterPro" id="IPR017901">
    <property type="entry name" value="C-CAP_CF_C-like"/>
</dbReference>
<evidence type="ECO:0000256" key="2">
    <source>
        <dbReference type="SAM" id="MobiDB-lite"/>
    </source>
</evidence>
<sequence>MLARLQQRHGDRDKPVKRKDDGHDLDLVLERAAALASDSTSDREQTIQLLEAQLQQEENSYKVTQIRKALLELKPKPQASTAPFQFAAQPQKPIGAFKFSALPSRPAAPQAQASGPLIPNMLDGSDLFKIENIDGEERRFDEATSVDGEVELRISNIKNSTLRISFPTHSVRMRDIQDSTLVLHPSTSSISIDDAKNVKLFCRGDQIRIHRSSNTTLYCAFKTGIIMEHCRGIKLAPYRVLGIDGEMIEISKTDLEMAAPQDMDQLGLEGPRNWHVAEESEWITEKLGPFDA</sequence>
<dbReference type="GO" id="GO:0007021">
    <property type="term" value="P:tubulin complex assembly"/>
    <property type="evidence" value="ECO:0007669"/>
    <property type="project" value="TreeGrafter"/>
</dbReference>
<gene>
    <name evidence="4" type="ORF">MSPICULIGERA_LOCUS19575</name>
</gene>